<dbReference type="EMBL" id="JARKIB010000004">
    <property type="protein sequence ID" value="KAJ7781345.1"/>
    <property type="molecule type" value="Genomic_DNA"/>
</dbReference>
<dbReference type="PANTHER" id="PTHR33099">
    <property type="entry name" value="FE2OG DIOXYGENASE DOMAIN-CONTAINING PROTEIN"/>
    <property type="match status" value="1"/>
</dbReference>
<dbReference type="PANTHER" id="PTHR33099:SF7">
    <property type="entry name" value="MYND-TYPE DOMAIN-CONTAINING PROTEIN"/>
    <property type="match status" value="1"/>
</dbReference>
<evidence type="ECO:0000256" key="1">
    <source>
        <dbReference type="SAM" id="MobiDB-lite"/>
    </source>
</evidence>
<dbReference type="AlphaFoldDB" id="A0AAD7K9X0"/>
<feature type="region of interest" description="Disordered" evidence="1">
    <location>
        <begin position="1"/>
        <end position="44"/>
    </location>
</feature>
<reference evidence="2" key="1">
    <citation type="submission" date="2023-03" db="EMBL/GenBank/DDBJ databases">
        <title>Massive genome expansion in bonnet fungi (Mycena s.s.) driven by repeated elements and novel gene families across ecological guilds.</title>
        <authorList>
            <consortium name="Lawrence Berkeley National Laboratory"/>
            <person name="Harder C.B."/>
            <person name="Miyauchi S."/>
            <person name="Viragh M."/>
            <person name="Kuo A."/>
            <person name="Thoen E."/>
            <person name="Andreopoulos B."/>
            <person name="Lu D."/>
            <person name="Skrede I."/>
            <person name="Drula E."/>
            <person name="Henrissat B."/>
            <person name="Morin E."/>
            <person name="Kohler A."/>
            <person name="Barry K."/>
            <person name="LaButti K."/>
            <person name="Morin E."/>
            <person name="Salamov A."/>
            <person name="Lipzen A."/>
            <person name="Mereny Z."/>
            <person name="Hegedus B."/>
            <person name="Baldrian P."/>
            <person name="Stursova M."/>
            <person name="Weitz H."/>
            <person name="Taylor A."/>
            <person name="Grigoriev I.V."/>
            <person name="Nagy L.G."/>
            <person name="Martin F."/>
            <person name="Kauserud H."/>
        </authorList>
    </citation>
    <scope>NUCLEOTIDE SEQUENCE</scope>
    <source>
        <strain evidence="2">CBHHK182m</strain>
    </source>
</reference>
<feature type="compositionally biased region" description="Basic and acidic residues" evidence="1">
    <location>
        <begin position="1"/>
        <end position="12"/>
    </location>
</feature>
<gene>
    <name evidence="2" type="ORF">B0H16DRAFT_1447812</name>
</gene>
<sequence length="1105" mass="121275">MDPPLDEKKSPDSEMADATPGPVPVQLTSPVASSEPEKMMAQDDPLGPIVEDAQLEHGSGIAEHPQTGGKSQTIWNTIADGDADEGFQDEEGNAAAHLQPEVDWDASGDGMEELVDAPSTDIRHPYTTQGAFESVLNGPLEFEGSFYFHKTYTEFPNPVLRLDSLGHIGLPLSTREAKQIISNSILAPFGQGERTVVDKNVRDTWEMDASKVHFDNPAWKPFMNQVSQQVCLKLGLAAAQVSTFPSAPRHLKKRRGMFATIVVVLPSAFQGGAAHLSHGSLSTVIDSSSQSLTNLSILACGYRVALAFNLIQTANSLPKLPQTNDFLTRFRHVLLSWKQQPESDVPDKLIYLLQHKYSLASLRGAGNSLKGADAYKVALVESLAKELEFDVGLANVECHVTGYGDDHFGQEDSDEEVGMAEVESQTMSIRKLVALNGHHIRDEVECEEDDSEFCPENLREVVEGGDPMRESTKGYQGNGAGSLELWYRRTVLVIWLHRHNAEMVYGNNPSPVLTILASREEPDEECRLLVKFLLRGIESGRFGTKTIKGLCKTACRWKNLTLYLKTLGLCDGTKILDSLPTPLIANAVEVFGQGVQDMTAKMLADASTNTARFGLLDAIAEKMDSDWLARQRHELTRTLKKPIRGEEGLLVKLSVEGGGVPFLQTTILPQVLSTADVTFFIGFSQLLAIEQPLLRTEEHALAIQAIVGDLLKLAIENTDFSSSGSPALAYSFIEACIKCSRADLAELVIDKLTGLCVLPTTPPIWMTNVLMPLIPQLTASERPIPGLVKLCRAAVKNRMGQLGNTPPTDREVSAILDAIVETKDGALLPQFVKQMLLLPLDEARCRSLIQHFRSREETLTCDDGLSITNICTQVVQNLVQRTHYQSLSLIFGHFQLCLSTNNVPVLSQLFPRIFSPVVTNKRTYITDTLLPLVPKIRGELAGRNLHPASEPFGGAFKRIFELYASKVLGPKTSDHGSLVENVKKLSCSCTQSIGAPQRKHVEKNLAQFCGYRIANWSTIKSNPQGLQVNKSDLLYSSIVWTMQQTTLKEALGVVSRDQGTLREIFGEDYGNFMKALGEEPVEAGPPPAKKRRVTDPADIIDLCSP</sequence>
<comment type="caution">
    <text evidence="2">The sequence shown here is derived from an EMBL/GenBank/DDBJ whole genome shotgun (WGS) entry which is preliminary data.</text>
</comment>
<accession>A0AAD7K9X0</accession>
<proteinExistence type="predicted"/>
<name>A0AAD7K9X0_9AGAR</name>
<evidence type="ECO:0000313" key="3">
    <source>
        <dbReference type="Proteomes" id="UP001215598"/>
    </source>
</evidence>
<protein>
    <submittedName>
        <fullName evidence="2">Uncharacterized protein</fullName>
    </submittedName>
</protein>
<dbReference type="Proteomes" id="UP001215598">
    <property type="component" value="Unassembled WGS sequence"/>
</dbReference>
<keyword evidence="3" id="KW-1185">Reference proteome</keyword>
<evidence type="ECO:0000313" key="2">
    <source>
        <dbReference type="EMBL" id="KAJ7781345.1"/>
    </source>
</evidence>
<organism evidence="2 3">
    <name type="scientific">Mycena metata</name>
    <dbReference type="NCBI Taxonomy" id="1033252"/>
    <lineage>
        <taxon>Eukaryota</taxon>
        <taxon>Fungi</taxon>
        <taxon>Dikarya</taxon>
        <taxon>Basidiomycota</taxon>
        <taxon>Agaricomycotina</taxon>
        <taxon>Agaricomycetes</taxon>
        <taxon>Agaricomycetidae</taxon>
        <taxon>Agaricales</taxon>
        <taxon>Marasmiineae</taxon>
        <taxon>Mycenaceae</taxon>
        <taxon>Mycena</taxon>
    </lineage>
</organism>